<evidence type="ECO:0000256" key="1">
    <source>
        <dbReference type="SAM" id="MobiDB-lite"/>
    </source>
</evidence>
<organism evidence="2 3">
    <name type="scientific">Klebsiella pneumoniae</name>
    <dbReference type="NCBI Taxonomy" id="573"/>
    <lineage>
        <taxon>Bacteria</taxon>
        <taxon>Pseudomonadati</taxon>
        <taxon>Pseudomonadota</taxon>
        <taxon>Gammaproteobacteria</taxon>
        <taxon>Enterobacterales</taxon>
        <taxon>Enterobacteriaceae</taxon>
        <taxon>Klebsiella/Raoultella group</taxon>
        <taxon>Klebsiella</taxon>
        <taxon>Klebsiella pneumoniae complex</taxon>
    </lineage>
</organism>
<dbReference type="Proteomes" id="UP000664267">
    <property type="component" value="Unassembled WGS sequence"/>
</dbReference>
<dbReference type="AlphaFoldDB" id="A0A939NRG5"/>
<protein>
    <submittedName>
        <fullName evidence="2">Uncharacterized protein</fullName>
    </submittedName>
</protein>
<feature type="region of interest" description="Disordered" evidence="1">
    <location>
        <begin position="26"/>
        <end position="63"/>
    </location>
</feature>
<proteinExistence type="predicted"/>
<comment type="caution">
    <text evidence="2">The sequence shown here is derived from an EMBL/GenBank/DDBJ whole genome shotgun (WGS) entry which is preliminary data.</text>
</comment>
<reference evidence="2" key="1">
    <citation type="submission" date="2021-03" db="EMBL/GenBank/DDBJ databases">
        <title>Molecular epidemiology and mechanisms of colistin and carbapenem resistance in Enterobacteriaceae from clinical isolates, the environment and porcine samples in Pretoria, South Africa.</title>
        <authorList>
            <person name="Bogoshi D."/>
            <person name="Mbelle N.M."/>
            <person name="Naidoo V."/>
            <person name="Osei Sekyere J."/>
        </authorList>
    </citation>
    <scope>NUCLEOTIDE SEQUENCE</scope>
    <source>
        <strain evidence="2">C029</strain>
    </source>
</reference>
<gene>
    <name evidence="2" type="ORF">J4733_11395</name>
</gene>
<dbReference type="EMBL" id="JAGETN010000016">
    <property type="protein sequence ID" value="MBO2025614.1"/>
    <property type="molecule type" value="Genomic_DNA"/>
</dbReference>
<evidence type="ECO:0000313" key="2">
    <source>
        <dbReference type="EMBL" id="MBO2025614.1"/>
    </source>
</evidence>
<evidence type="ECO:0000313" key="3">
    <source>
        <dbReference type="Proteomes" id="UP000664267"/>
    </source>
</evidence>
<name>A0A939NRG5_KLEPN</name>
<accession>A0A939NRG5</accession>
<sequence length="63" mass="7088">MAPDMIAGYQKEKIAAESTAHFCRRQGSAQVTPQGIHQRRGESNVRGMQEQPRGPRLMPLRQV</sequence>